<feature type="region of interest" description="Disordered" evidence="1">
    <location>
        <begin position="119"/>
        <end position="175"/>
    </location>
</feature>
<keyword evidence="3" id="KW-1185">Reference proteome</keyword>
<dbReference type="AlphaFoldDB" id="A0A8H9L482"/>
<evidence type="ECO:0000313" key="2">
    <source>
        <dbReference type="EMBL" id="GGM24685.1"/>
    </source>
</evidence>
<gene>
    <name evidence="2" type="ORF">GCM10010102_20380</name>
</gene>
<dbReference type="Proteomes" id="UP000655589">
    <property type="component" value="Unassembled WGS sequence"/>
</dbReference>
<evidence type="ECO:0000256" key="1">
    <source>
        <dbReference type="SAM" id="MobiDB-lite"/>
    </source>
</evidence>
<name>A0A8H9L482_9MICO</name>
<proteinExistence type="predicted"/>
<sequence length="175" mass="19430">MRSRTVDRAQGDPMTEIPISTFFYEYRGERYELHSGGKDYARVTVDGTPTPERFPEALEFGTGPRSPWVMLPRSVFDVGYRQTVRGRWHGAPVSVVSVVRRGPDRGLITVSYDGADPSEAETRVLGEPVHGLGGRRPRGRDRGHHRRDHAAGAPHGLTRTGGPRRGRRPVLVSPP</sequence>
<evidence type="ECO:0000313" key="3">
    <source>
        <dbReference type="Proteomes" id="UP000655589"/>
    </source>
</evidence>
<comment type="caution">
    <text evidence="2">The sequence shown here is derived from an EMBL/GenBank/DDBJ whole genome shotgun (WGS) entry which is preliminary data.</text>
</comment>
<reference evidence="2" key="1">
    <citation type="journal article" date="2014" name="Int. J. Syst. Evol. Microbiol.">
        <title>Complete genome sequence of Corynebacterium casei LMG S-19264T (=DSM 44701T), isolated from a smear-ripened cheese.</title>
        <authorList>
            <consortium name="US DOE Joint Genome Institute (JGI-PGF)"/>
            <person name="Walter F."/>
            <person name="Albersmeier A."/>
            <person name="Kalinowski J."/>
            <person name="Ruckert C."/>
        </authorList>
    </citation>
    <scope>NUCLEOTIDE SEQUENCE</scope>
    <source>
        <strain evidence="2">JCM 3051</strain>
    </source>
</reference>
<feature type="compositionally biased region" description="Low complexity" evidence="1">
    <location>
        <begin position="151"/>
        <end position="161"/>
    </location>
</feature>
<accession>A0A8H9L482</accession>
<organism evidence="2 3">
    <name type="scientific">Promicromonospora citrea</name>
    <dbReference type="NCBI Taxonomy" id="43677"/>
    <lineage>
        <taxon>Bacteria</taxon>
        <taxon>Bacillati</taxon>
        <taxon>Actinomycetota</taxon>
        <taxon>Actinomycetes</taxon>
        <taxon>Micrococcales</taxon>
        <taxon>Promicromonosporaceae</taxon>
        <taxon>Promicromonospora</taxon>
    </lineage>
</organism>
<feature type="compositionally biased region" description="Basic residues" evidence="1">
    <location>
        <begin position="133"/>
        <end position="148"/>
    </location>
</feature>
<reference evidence="2" key="2">
    <citation type="submission" date="2020-09" db="EMBL/GenBank/DDBJ databases">
        <authorList>
            <person name="Sun Q."/>
            <person name="Ohkuma M."/>
        </authorList>
    </citation>
    <scope>NUCLEOTIDE SEQUENCE</scope>
    <source>
        <strain evidence="2">JCM 3051</strain>
    </source>
</reference>
<protein>
    <submittedName>
        <fullName evidence="2">Uncharacterized protein</fullName>
    </submittedName>
</protein>
<dbReference type="EMBL" id="BMPT01000007">
    <property type="protein sequence ID" value="GGM24685.1"/>
    <property type="molecule type" value="Genomic_DNA"/>
</dbReference>